<dbReference type="Pfam" id="PF06283">
    <property type="entry name" value="ThuA"/>
    <property type="match status" value="1"/>
</dbReference>
<dbReference type="EMBL" id="VAUV01000010">
    <property type="protein sequence ID" value="TLD69910.1"/>
    <property type="molecule type" value="Genomic_DNA"/>
</dbReference>
<dbReference type="Gene3D" id="3.40.50.880">
    <property type="match status" value="1"/>
</dbReference>
<dbReference type="Proteomes" id="UP000306196">
    <property type="component" value="Unassembled WGS sequence"/>
</dbReference>
<comment type="caution">
    <text evidence="3">The sequence shown here is derived from an EMBL/GenBank/DDBJ whole genome shotgun (WGS) entry which is preliminary data.</text>
</comment>
<feature type="domain" description="ThuA-like" evidence="2">
    <location>
        <begin position="92"/>
        <end position="272"/>
    </location>
</feature>
<dbReference type="InterPro" id="IPR029062">
    <property type="entry name" value="Class_I_gatase-like"/>
</dbReference>
<accession>A0A5R8KC80</accession>
<evidence type="ECO:0000259" key="2">
    <source>
        <dbReference type="Pfam" id="PF06283"/>
    </source>
</evidence>
<dbReference type="AlphaFoldDB" id="A0A5R8KC80"/>
<evidence type="ECO:0000313" key="4">
    <source>
        <dbReference type="Proteomes" id="UP000306196"/>
    </source>
</evidence>
<dbReference type="RefSeq" id="WP_138086965.1">
    <property type="nucleotide sequence ID" value="NZ_VAUV01000010.1"/>
</dbReference>
<dbReference type="PANTHER" id="PTHR40469:SF2">
    <property type="entry name" value="GALACTOSE-BINDING DOMAIN-LIKE SUPERFAMILY PROTEIN"/>
    <property type="match status" value="1"/>
</dbReference>
<keyword evidence="4" id="KW-1185">Reference proteome</keyword>
<dbReference type="SUPFAM" id="SSF52317">
    <property type="entry name" value="Class I glutamine amidotransferase-like"/>
    <property type="match status" value="1"/>
</dbReference>
<feature type="region of interest" description="Disordered" evidence="1">
    <location>
        <begin position="65"/>
        <end position="86"/>
    </location>
</feature>
<feature type="compositionally biased region" description="Basic and acidic residues" evidence="1">
    <location>
        <begin position="77"/>
        <end position="86"/>
    </location>
</feature>
<dbReference type="OrthoDB" id="9785923at2"/>
<gene>
    <name evidence="3" type="ORF">FEM03_14335</name>
</gene>
<reference evidence="3 4" key="1">
    <citation type="submission" date="2019-05" db="EMBL/GenBank/DDBJ databases">
        <title>Verrucobacter flavum gen. nov., sp. nov. a new member of the family Verrucomicrobiaceae.</title>
        <authorList>
            <person name="Szuroczki S."/>
            <person name="Abbaszade G."/>
            <person name="Szabo A."/>
            <person name="Felfoldi T."/>
            <person name="Schumann P."/>
            <person name="Boka K."/>
            <person name="Keki Z."/>
            <person name="Toumi M."/>
            <person name="Toth E."/>
        </authorList>
    </citation>
    <scope>NUCLEOTIDE SEQUENCE [LARGE SCALE GENOMIC DNA]</scope>
    <source>
        <strain evidence="3 4">MG-N-17</strain>
    </source>
</reference>
<evidence type="ECO:0000313" key="3">
    <source>
        <dbReference type="EMBL" id="TLD69910.1"/>
    </source>
</evidence>
<name>A0A5R8KC80_9BACT</name>
<organism evidence="3 4">
    <name type="scientific">Phragmitibacter flavus</name>
    <dbReference type="NCBI Taxonomy" id="2576071"/>
    <lineage>
        <taxon>Bacteria</taxon>
        <taxon>Pseudomonadati</taxon>
        <taxon>Verrucomicrobiota</taxon>
        <taxon>Verrucomicrobiia</taxon>
        <taxon>Verrucomicrobiales</taxon>
        <taxon>Verrucomicrobiaceae</taxon>
        <taxon>Phragmitibacter</taxon>
    </lineage>
</organism>
<dbReference type="PANTHER" id="PTHR40469">
    <property type="entry name" value="SECRETED GLYCOSYL HYDROLASE"/>
    <property type="match status" value="1"/>
</dbReference>
<proteinExistence type="predicted"/>
<dbReference type="InterPro" id="IPR029010">
    <property type="entry name" value="ThuA-like"/>
</dbReference>
<protein>
    <submittedName>
        <fullName evidence="3">ThuA domain-containing protein</fullName>
    </submittedName>
</protein>
<evidence type="ECO:0000256" key="1">
    <source>
        <dbReference type="SAM" id="MobiDB-lite"/>
    </source>
</evidence>
<sequence length="317" mass="35193">MRILRLPTFILAGIFAFTTFAEAAPKKLLVVSITTGFRHSSIETGEKVLAELATKSGAFTVDFVQQPEPAPKNPNKPKREAKDTDETFKAKEEAYAAAMAEFLPLRKAWEDKITAYAHGKLATENIQQYDGFVFCNTTGELPFPDPQAFIDLIKGGKAFIAMHSGSDTFHKFRPYVDMLGGEFQTHKAQVEVEPIIHDKAHPATQPFPGGYKVFDEIYIFKSYDPATVHGLLGLNAHPNDGTPGYYPISWNKEFGKGKVFYTSLGHREDVWDPTWKAGTNERKNAPEIAQVYQDHILGGILWALGLKEGDATLGNVK</sequence>